<dbReference type="Proteomes" id="UP000800235">
    <property type="component" value="Unassembled WGS sequence"/>
</dbReference>
<dbReference type="Gene3D" id="3.30.465.10">
    <property type="match status" value="2"/>
</dbReference>
<dbReference type="InterPro" id="IPR016166">
    <property type="entry name" value="FAD-bd_PCMH"/>
</dbReference>
<dbReference type="InterPro" id="IPR036318">
    <property type="entry name" value="FAD-bd_PCMH-like_sf"/>
</dbReference>
<comment type="cofactor">
    <cofactor evidence="1">
        <name>FAD</name>
        <dbReference type="ChEBI" id="CHEBI:57692"/>
    </cofactor>
</comment>
<dbReference type="EMBL" id="MU007055">
    <property type="protein sequence ID" value="KAF2428253.1"/>
    <property type="molecule type" value="Genomic_DNA"/>
</dbReference>
<evidence type="ECO:0000256" key="2">
    <source>
        <dbReference type="ARBA" id="ARBA00005466"/>
    </source>
</evidence>
<evidence type="ECO:0000313" key="10">
    <source>
        <dbReference type="Proteomes" id="UP000800235"/>
    </source>
</evidence>
<dbReference type="PROSITE" id="PS51387">
    <property type="entry name" value="FAD_PCMH"/>
    <property type="match status" value="1"/>
</dbReference>
<dbReference type="GO" id="GO:0016491">
    <property type="term" value="F:oxidoreductase activity"/>
    <property type="evidence" value="ECO:0007669"/>
    <property type="project" value="UniProtKB-KW"/>
</dbReference>
<dbReference type="InterPro" id="IPR050416">
    <property type="entry name" value="FAD-linked_Oxidoreductase"/>
</dbReference>
<comment type="similarity">
    <text evidence="2">Belongs to the oxygen-dependent FAD-linked oxidoreductase family.</text>
</comment>
<reference evidence="9" key="1">
    <citation type="journal article" date="2020" name="Stud. Mycol.">
        <title>101 Dothideomycetes genomes: a test case for predicting lifestyles and emergence of pathogens.</title>
        <authorList>
            <person name="Haridas S."/>
            <person name="Albert R."/>
            <person name="Binder M."/>
            <person name="Bloem J."/>
            <person name="Labutti K."/>
            <person name="Salamov A."/>
            <person name="Andreopoulos B."/>
            <person name="Baker S."/>
            <person name="Barry K."/>
            <person name="Bills G."/>
            <person name="Bluhm B."/>
            <person name="Cannon C."/>
            <person name="Castanera R."/>
            <person name="Culley D."/>
            <person name="Daum C."/>
            <person name="Ezra D."/>
            <person name="Gonzalez J."/>
            <person name="Henrissat B."/>
            <person name="Kuo A."/>
            <person name="Liang C."/>
            <person name="Lipzen A."/>
            <person name="Lutzoni F."/>
            <person name="Magnuson J."/>
            <person name="Mondo S."/>
            <person name="Nolan M."/>
            <person name="Ohm R."/>
            <person name="Pangilinan J."/>
            <person name="Park H.-J."/>
            <person name="Ramirez L."/>
            <person name="Alfaro M."/>
            <person name="Sun H."/>
            <person name="Tritt A."/>
            <person name="Yoshinaga Y."/>
            <person name="Zwiers L.-H."/>
            <person name="Turgeon B."/>
            <person name="Goodwin S."/>
            <person name="Spatafora J."/>
            <person name="Crous P."/>
            <person name="Grigoriev I."/>
        </authorList>
    </citation>
    <scope>NUCLEOTIDE SEQUENCE</scope>
    <source>
        <strain evidence="9">CBS 130266</strain>
    </source>
</reference>
<keyword evidence="3" id="KW-0285">Flavoprotein</keyword>
<evidence type="ECO:0000313" key="9">
    <source>
        <dbReference type="EMBL" id="KAF2428253.1"/>
    </source>
</evidence>
<dbReference type="PANTHER" id="PTHR42973">
    <property type="entry name" value="BINDING OXIDOREDUCTASE, PUTATIVE (AFU_ORTHOLOGUE AFUA_1G17690)-RELATED"/>
    <property type="match status" value="1"/>
</dbReference>
<dbReference type="Pfam" id="PF08031">
    <property type="entry name" value="BBE"/>
    <property type="match status" value="1"/>
</dbReference>
<proteinExistence type="inferred from homology"/>
<keyword evidence="7" id="KW-0732">Signal</keyword>
<dbReference type="PANTHER" id="PTHR42973:SF39">
    <property type="entry name" value="FAD-BINDING PCMH-TYPE DOMAIN-CONTAINING PROTEIN"/>
    <property type="match status" value="1"/>
</dbReference>
<evidence type="ECO:0000256" key="6">
    <source>
        <dbReference type="SAM" id="MobiDB-lite"/>
    </source>
</evidence>
<keyword evidence="10" id="KW-1185">Reference proteome</keyword>
<dbReference type="OrthoDB" id="9983560at2759"/>
<dbReference type="Gene3D" id="3.40.462.20">
    <property type="match status" value="1"/>
</dbReference>
<dbReference type="InterPro" id="IPR006094">
    <property type="entry name" value="Oxid_FAD_bind_N"/>
</dbReference>
<feature type="chain" id="PRO_5040312007" evidence="7">
    <location>
        <begin position="16"/>
        <end position="625"/>
    </location>
</feature>
<dbReference type="InterPro" id="IPR016169">
    <property type="entry name" value="FAD-bd_PCMH_sub2"/>
</dbReference>
<accession>A0A9P4TWS3</accession>
<dbReference type="AlphaFoldDB" id="A0A9P4TWS3"/>
<evidence type="ECO:0000256" key="7">
    <source>
        <dbReference type="SAM" id="SignalP"/>
    </source>
</evidence>
<protein>
    <submittedName>
        <fullName evidence="9">FAD-binding domain-containing protein</fullName>
    </submittedName>
</protein>
<keyword evidence="4" id="KW-0274">FAD</keyword>
<evidence type="ECO:0000256" key="3">
    <source>
        <dbReference type="ARBA" id="ARBA00022630"/>
    </source>
</evidence>
<dbReference type="Pfam" id="PF01565">
    <property type="entry name" value="FAD_binding_4"/>
    <property type="match status" value="1"/>
</dbReference>
<evidence type="ECO:0000256" key="4">
    <source>
        <dbReference type="ARBA" id="ARBA00022827"/>
    </source>
</evidence>
<organism evidence="9 10">
    <name type="scientific">Tothia fuscella</name>
    <dbReference type="NCBI Taxonomy" id="1048955"/>
    <lineage>
        <taxon>Eukaryota</taxon>
        <taxon>Fungi</taxon>
        <taxon>Dikarya</taxon>
        <taxon>Ascomycota</taxon>
        <taxon>Pezizomycotina</taxon>
        <taxon>Dothideomycetes</taxon>
        <taxon>Pleosporomycetidae</taxon>
        <taxon>Venturiales</taxon>
        <taxon>Cylindrosympodiaceae</taxon>
        <taxon>Tothia</taxon>
    </lineage>
</organism>
<evidence type="ECO:0000259" key="8">
    <source>
        <dbReference type="PROSITE" id="PS51387"/>
    </source>
</evidence>
<dbReference type="SUPFAM" id="SSF56176">
    <property type="entry name" value="FAD-binding/transporter-associated domain-like"/>
    <property type="match status" value="1"/>
</dbReference>
<dbReference type="InterPro" id="IPR012951">
    <property type="entry name" value="BBE"/>
</dbReference>
<feature type="signal peptide" evidence="7">
    <location>
        <begin position="1"/>
        <end position="15"/>
    </location>
</feature>
<name>A0A9P4TWS3_9PEZI</name>
<comment type="caution">
    <text evidence="9">The sequence shown here is derived from an EMBL/GenBank/DDBJ whole genome shotgun (WGS) entry which is preliminary data.</text>
</comment>
<dbReference type="GO" id="GO:0071949">
    <property type="term" value="F:FAD binding"/>
    <property type="evidence" value="ECO:0007669"/>
    <property type="project" value="InterPro"/>
</dbReference>
<gene>
    <name evidence="9" type="ORF">EJ08DRAFT_325024</name>
</gene>
<feature type="domain" description="FAD-binding PCMH-type" evidence="8">
    <location>
        <begin position="96"/>
        <end position="292"/>
    </location>
</feature>
<evidence type="ECO:0000256" key="5">
    <source>
        <dbReference type="ARBA" id="ARBA00023002"/>
    </source>
</evidence>
<evidence type="ECO:0000256" key="1">
    <source>
        <dbReference type="ARBA" id="ARBA00001974"/>
    </source>
</evidence>
<keyword evidence="5" id="KW-0560">Oxidoreductase</keyword>
<feature type="region of interest" description="Disordered" evidence="6">
    <location>
        <begin position="19"/>
        <end position="66"/>
    </location>
</feature>
<sequence>MKLLAFLVAAQLTAALPQAPAKQPLKPEVVKTPPQQTTAEDATKSPEPKLASIPQGKTTTPAGCRKVDTDVDWPAAAEWTKVLPEIAPRAKNLAKGVYRPDYKVQAESVKDVQTAVKFAAQNNIRLTLITTGHDFLGRNDAASGLSLDASLLAGITVHDNWEATTTGTPRPGKTANIIVPVPGKQAAVTFGVGMTTQRINDALNPSKLVTVGAAHGSVAPAGGYGQTSGHSPISNLYGLGSDQFLEFKVVTADGELKVANKLVNSDLFWALRGGGGSTFGVVVQATMKAHPDIPITLANWSVNTTIKDGDGLWDAYAYLHTKFVDLADNKGVTAYYYAYPTRIQSTILHTANHSGKTNAEAVWKPILEKMSSFANMTKPTLEITEYPTFKAYFDARFGAIDKPMGSAKEAPRTNPWDAPPRRSLRNDLHMLYPRHGPGEEMKSPEPSAIANLDSRLLGAEHFAHPELARILRDAAPWRKQLNNSQAVIQGHLIGGGKVLKPDDDTSVLPAWRKTYVHLIGFNSPGLASVDSLRKLAPDMGAYANEAYPLNPDWKKTFWGSNYPKLSQIKTKYDPENLFWASPGINADHMEARNGRACKVANIVEHSMAPLTDNLNNGRVMTGSIN</sequence>